<dbReference type="Proteomes" id="UP000593567">
    <property type="component" value="Unassembled WGS sequence"/>
</dbReference>
<accession>A0A7J7KAF9</accession>
<reference evidence="3 4" key="2">
    <citation type="submission" date="2020-06" db="EMBL/GenBank/DDBJ databases">
        <title>Draft genome of Bugula neritina, a colonial animal packing powerful symbionts and potential medicines.</title>
        <authorList>
            <person name="Rayko M."/>
        </authorList>
    </citation>
    <scope>NUCLEOTIDE SEQUENCE [LARGE SCALE GENOMIC DNA]</scope>
    <source>
        <strain evidence="3">Kwan_BN1</strain>
    </source>
</reference>
<dbReference type="Pfam" id="PF12130">
    <property type="entry name" value="bMERB_dom"/>
    <property type="match status" value="1"/>
</dbReference>
<name>A0A7J7KAF9_BUGNE</name>
<sequence length="68" mass="7858">MVALDVMHNALYHCCGNFLMANGKQLKITEKLKSDADKIREDELLTELVSVVHERSQLVDKMDDERIR</sequence>
<dbReference type="AlphaFoldDB" id="A0A7J7KAF9"/>
<evidence type="ECO:0000313" key="3">
    <source>
        <dbReference type="EMBL" id="KAF6034598.1"/>
    </source>
</evidence>
<dbReference type="EMBL" id="VXIV02002923">
    <property type="protein sequence ID" value="KAF6021987.1"/>
    <property type="molecule type" value="Genomic_DNA"/>
</dbReference>
<feature type="domain" description="BMERB" evidence="1">
    <location>
        <begin position="1"/>
        <end position="68"/>
    </location>
</feature>
<keyword evidence="4" id="KW-1185">Reference proteome</keyword>
<reference evidence="3 4" key="1">
    <citation type="submission" date="2019-09" db="EMBL/GenBank/DDBJ databases">
        <authorList>
            <person name="Raiko M."/>
            <person name="Komissarov A."/>
            <person name="Rhodes A."/>
            <person name="Kliver S."/>
            <person name="Lim-Fong G."/>
            <person name="Kwan J."/>
            <person name="O'Brien S.J."/>
            <person name="Lopez J.V."/>
        </authorList>
    </citation>
    <scope>NUCLEOTIDE SEQUENCE [LARGE SCALE GENOMIC DNA]</scope>
    <source>
        <strain evidence="3">Kwan_BN1</strain>
    </source>
</reference>
<evidence type="ECO:0000313" key="2">
    <source>
        <dbReference type="EMBL" id="KAF6021987.1"/>
    </source>
</evidence>
<proteinExistence type="predicted"/>
<evidence type="ECO:0000313" key="4">
    <source>
        <dbReference type="Proteomes" id="UP000593567"/>
    </source>
</evidence>
<protein>
    <recommendedName>
        <fullName evidence="1">BMERB domain-containing protein</fullName>
    </recommendedName>
</protein>
<dbReference type="PROSITE" id="PS51848">
    <property type="entry name" value="BMERB"/>
    <property type="match status" value="1"/>
</dbReference>
<dbReference type="InterPro" id="IPR022735">
    <property type="entry name" value="bMERB_dom"/>
</dbReference>
<organism evidence="3 4">
    <name type="scientific">Bugula neritina</name>
    <name type="common">Brown bryozoan</name>
    <name type="synonym">Sertularia neritina</name>
    <dbReference type="NCBI Taxonomy" id="10212"/>
    <lineage>
        <taxon>Eukaryota</taxon>
        <taxon>Metazoa</taxon>
        <taxon>Spiralia</taxon>
        <taxon>Lophotrochozoa</taxon>
        <taxon>Bryozoa</taxon>
        <taxon>Gymnolaemata</taxon>
        <taxon>Cheilostomatida</taxon>
        <taxon>Flustrina</taxon>
        <taxon>Buguloidea</taxon>
        <taxon>Bugulidae</taxon>
        <taxon>Bugula</taxon>
    </lineage>
</organism>
<comment type="caution">
    <text evidence="3">The sequence shown here is derived from an EMBL/GenBank/DDBJ whole genome shotgun (WGS) entry which is preliminary data.</text>
</comment>
<dbReference type="OrthoDB" id="10017054at2759"/>
<gene>
    <name evidence="3" type="ORF">EB796_007099</name>
    <name evidence="2" type="ORF">EB796_019714</name>
</gene>
<dbReference type="EMBL" id="VXIV02001038">
    <property type="protein sequence ID" value="KAF6034598.1"/>
    <property type="molecule type" value="Genomic_DNA"/>
</dbReference>
<evidence type="ECO:0000259" key="1">
    <source>
        <dbReference type="PROSITE" id="PS51848"/>
    </source>
</evidence>